<feature type="transmembrane region" description="Helical" evidence="1">
    <location>
        <begin position="20"/>
        <end position="38"/>
    </location>
</feature>
<accession>A0A0M9AQR9</accession>
<dbReference type="STRING" id="1765655.AMR74_05900"/>
<protein>
    <submittedName>
        <fullName evidence="2">Uncharacterized protein</fullName>
    </submittedName>
</protein>
<keyword evidence="1" id="KW-0812">Transmembrane</keyword>
<dbReference type="AlphaFoldDB" id="A0A0M9AQR9"/>
<reference evidence="2 3" key="1">
    <citation type="submission" date="2015-08" db="EMBL/GenBank/DDBJ databases">
        <title>Genomes of Isolates from Cabo Rojo, PR.</title>
        <authorList>
            <person name="Sanchez-Nieves R.L."/>
            <person name="Montalvo-Rodriguez R."/>
        </authorList>
    </citation>
    <scope>NUCLEOTIDE SEQUENCE [LARGE SCALE GENOMIC DNA]</scope>
    <source>
        <strain evidence="2 3">5</strain>
    </source>
</reference>
<evidence type="ECO:0000313" key="3">
    <source>
        <dbReference type="Proteomes" id="UP000037747"/>
    </source>
</evidence>
<dbReference type="Proteomes" id="UP000037747">
    <property type="component" value="Unassembled WGS sequence"/>
</dbReference>
<dbReference type="RefSeq" id="WP_053771134.1">
    <property type="nucleotide sequence ID" value="NZ_LIST01000002.1"/>
</dbReference>
<sequence>MFNPLAPYLSIISFAVDPLLKLGFAAVLIGVVMVALGYDPVGLTVNWIETTIQSFIPGV</sequence>
<evidence type="ECO:0000256" key="1">
    <source>
        <dbReference type="SAM" id="Phobius"/>
    </source>
</evidence>
<evidence type="ECO:0000313" key="2">
    <source>
        <dbReference type="EMBL" id="KOX96957.1"/>
    </source>
</evidence>
<dbReference type="OrthoDB" id="320347at2157"/>
<keyword evidence="1" id="KW-0472">Membrane</keyword>
<comment type="caution">
    <text evidence="2">The sequence shown here is derived from an EMBL/GenBank/DDBJ whole genome shotgun (WGS) entry which is preliminary data.</text>
</comment>
<proteinExistence type="predicted"/>
<organism evidence="2 3">
    <name type="scientific">Halorubrum tropicale</name>
    <dbReference type="NCBI Taxonomy" id="1765655"/>
    <lineage>
        <taxon>Archaea</taxon>
        <taxon>Methanobacteriati</taxon>
        <taxon>Methanobacteriota</taxon>
        <taxon>Stenosarchaea group</taxon>
        <taxon>Halobacteria</taxon>
        <taxon>Halobacteriales</taxon>
        <taxon>Haloferacaceae</taxon>
        <taxon>Halorubrum</taxon>
    </lineage>
</organism>
<gene>
    <name evidence="2" type="ORF">AMR74_05900</name>
</gene>
<dbReference type="EMBL" id="LIST01000002">
    <property type="protein sequence ID" value="KOX96957.1"/>
    <property type="molecule type" value="Genomic_DNA"/>
</dbReference>
<dbReference type="PATRIC" id="fig|1705389.3.peg.3144"/>
<keyword evidence="1" id="KW-1133">Transmembrane helix</keyword>
<keyword evidence="3" id="KW-1185">Reference proteome</keyword>
<name>A0A0M9AQR9_9EURY</name>